<dbReference type="InterPro" id="IPR036390">
    <property type="entry name" value="WH_DNA-bd_sf"/>
</dbReference>
<dbReference type="OrthoDB" id="5293128at2"/>
<dbReference type="InterPro" id="IPR043135">
    <property type="entry name" value="Fur_C"/>
</dbReference>
<keyword evidence="8" id="KW-0408">Iron</keyword>
<dbReference type="Proteomes" id="UP000235584">
    <property type="component" value="Chromosome"/>
</dbReference>
<feature type="binding site" evidence="8">
    <location>
        <position position="118"/>
    </location>
    <ligand>
        <name>Fe cation</name>
        <dbReference type="ChEBI" id="CHEBI:24875"/>
    </ligand>
</feature>
<feature type="binding site" evidence="7">
    <location>
        <position position="142"/>
    </location>
    <ligand>
        <name>Zn(2+)</name>
        <dbReference type="ChEBI" id="CHEBI:29105"/>
    </ligand>
</feature>
<comment type="similarity">
    <text evidence="1">Belongs to the Fur family.</text>
</comment>
<evidence type="ECO:0000313" key="10">
    <source>
        <dbReference type="Proteomes" id="UP000235584"/>
    </source>
</evidence>
<protein>
    <submittedName>
        <fullName evidence="9">Uncharacterized protein</fullName>
    </submittedName>
</protein>
<comment type="cofactor">
    <cofactor evidence="7">
        <name>Zn(2+)</name>
        <dbReference type="ChEBI" id="CHEBI:29105"/>
    </cofactor>
    <text evidence="7">Binds 1 zinc ion per subunit.</text>
</comment>
<dbReference type="Gene3D" id="3.30.1490.190">
    <property type="match status" value="1"/>
</dbReference>
<dbReference type="GO" id="GO:0000976">
    <property type="term" value="F:transcription cis-regulatory region binding"/>
    <property type="evidence" value="ECO:0007669"/>
    <property type="project" value="TreeGrafter"/>
</dbReference>
<accession>A0A2K9NT39</accession>
<dbReference type="EMBL" id="CP025704">
    <property type="protein sequence ID" value="AUN98696.1"/>
    <property type="molecule type" value="Genomic_DNA"/>
</dbReference>
<name>A0A2K9NT39_BACTC</name>
<keyword evidence="3 7" id="KW-0862">Zinc</keyword>
<evidence type="ECO:0000256" key="3">
    <source>
        <dbReference type="ARBA" id="ARBA00022833"/>
    </source>
</evidence>
<dbReference type="AlphaFoldDB" id="A0A2K9NT39"/>
<dbReference type="GO" id="GO:0003700">
    <property type="term" value="F:DNA-binding transcription factor activity"/>
    <property type="evidence" value="ECO:0007669"/>
    <property type="project" value="InterPro"/>
</dbReference>
<evidence type="ECO:0000256" key="8">
    <source>
        <dbReference type="PIRSR" id="PIRSR602481-2"/>
    </source>
</evidence>
<dbReference type="Gene3D" id="1.10.10.10">
    <property type="entry name" value="Winged helix-like DNA-binding domain superfamily/Winged helix DNA-binding domain"/>
    <property type="match status" value="1"/>
</dbReference>
<dbReference type="InterPro" id="IPR036388">
    <property type="entry name" value="WH-like_DNA-bd_sf"/>
</dbReference>
<keyword evidence="10" id="KW-1185">Reference proteome</keyword>
<keyword evidence="2" id="KW-0678">Repressor</keyword>
<evidence type="ECO:0000256" key="5">
    <source>
        <dbReference type="ARBA" id="ARBA00023125"/>
    </source>
</evidence>
<feature type="binding site" evidence="7">
    <location>
        <position position="145"/>
    </location>
    <ligand>
        <name>Zn(2+)</name>
        <dbReference type="ChEBI" id="CHEBI:29105"/>
    </ligand>
</feature>
<keyword evidence="5" id="KW-0238">DNA-binding</keyword>
<feature type="binding site" evidence="8">
    <location>
        <position position="134"/>
    </location>
    <ligand>
        <name>Fe cation</name>
        <dbReference type="ChEBI" id="CHEBI:24875"/>
    </ligand>
</feature>
<organism evidence="9 10">
    <name type="scientific">Bacteriovorax stolpii</name>
    <name type="common">Bdellovibrio stolpii</name>
    <dbReference type="NCBI Taxonomy" id="960"/>
    <lineage>
        <taxon>Bacteria</taxon>
        <taxon>Pseudomonadati</taxon>
        <taxon>Bdellovibrionota</taxon>
        <taxon>Bacteriovoracia</taxon>
        <taxon>Bacteriovoracales</taxon>
        <taxon>Bacteriovoracaceae</taxon>
        <taxon>Bacteriovorax</taxon>
    </lineage>
</organism>
<dbReference type="GO" id="GO:0045892">
    <property type="term" value="P:negative regulation of DNA-templated transcription"/>
    <property type="evidence" value="ECO:0007669"/>
    <property type="project" value="TreeGrafter"/>
</dbReference>
<dbReference type="KEGG" id="bsto:C0V70_11400"/>
<comment type="cofactor">
    <cofactor evidence="8">
        <name>Mn(2+)</name>
        <dbReference type="ChEBI" id="CHEBI:29035"/>
    </cofactor>
    <cofactor evidence="8">
        <name>Fe(2+)</name>
        <dbReference type="ChEBI" id="CHEBI:29033"/>
    </cofactor>
    <text evidence="8">Binds 1 Mn(2+) or Fe(2+) ion per subunit.</text>
</comment>
<feature type="binding site" evidence="7">
    <location>
        <position position="103"/>
    </location>
    <ligand>
        <name>Zn(2+)</name>
        <dbReference type="ChEBI" id="CHEBI:29105"/>
    </ligand>
</feature>
<evidence type="ECO:0000256" key="1">
    <source>
        <dbReference type="ARBA" id="ARBA00007957"/>
    </source>
</evidence>
<dbReference type="PANTHER" id="PTHR33202">
    <property type="entry name" value="ZINC UPTAKE REGULATION PROTEIN"/>
    <property type="match status" value="1"/>
</dbReference>
<dbReference type="SUPFAM" id="SSF46785">
    <property type="entry name" value="Winged helix' DNA-binding domain"/>
    <property type="match status" value="1"/>
</dbReference>
<evidence type="ECO:0000256" key="2">
    <source>
        <dbReference type="ARBA" id="ARBA00022491"/>
    </source>
</evidence>
<keyword evidence="6" id="KW-0804">Transcription</keyword>
<evidence type="ECO:0000256" key="7">
    <source>
        <dbReference type="PIRSR" id="PIRSR602481-1"/>
    </source>
</evidence>
<dbReference type="InterPro" id="IPR002481">
    <property type="entry name" value="FUR"/>
</dbReference>
<dbReference type="GO" id="GO:0008270">
    <property type="term" value="F:zinc ion binding"/>
    <property type="evidence" value="ECO:0007669"/>
    <property type="project" value="TreeGrafter"/>
</dbReference>
<sequence>MGILNPKKEQERDALCISLLKEKGLSITAPRKLILGLLIKEHGPFTAEDILKKLPKNSCDQATIYRCLNQFVDAQLVNTSFLEKDMAHFEYNDPHHHHHHIICKICKKIESFHDCLMEKIELNLQKKGYSNIQHRLEIFAVCEQCAKS</sequence>
<gene>
    <name evidence="9" type="ORF">C0V70_11400</name>
</gene>
<feature type="binding site" evidence="8">
    <location>
        <position position="97"/>
    </location>
    <ligand>
        <name>Fe cation</name>
        <dbReference type="ChEBI" id="CHEBI:24875"/>
    </ligand>
</feature>
<evidence type="ECO:0000256" key="4">
    <source>
        <dbReference type="ARBA" id="ARBA00023015"/>
    </source>
</evidence>
<keyword evidence="4" id="KW-0805">Transcription regulation</keyword>
<keyword evidence="7" id="KW-0479">Metal-binding</keyword>
<dbReference type="RefSeq" id="WP_102243987.1">
    <property type="nucleotide sequence ID" value="NZ_CP025704.1"/>
</dbReference>
<evidence type="ECO:0000256" key="6">
    <source>
        <dbReference type="ARBA" id="ARBA00023163"/>
    </source>
</evidence>
<dbReference type="PANTHER" id="PTHR33202:SF7">
    <property type="entry name" value="FERRIC UPTAKE REGULATION PROTEIN"/>
    <property type="match status" value="1"/>
</dbReference>
<proteinExistence type="inferred from homology"/>
<evidence type="ECO:0000313" key="9">
    <source>
        <dbReference type="EMBL" id="AUN98696.1"/>
    </source>
</evidence>
<feature type="binding site" evidence="7">
    <location>
        <position position="106"/>
    </location>
    <ligand>
        <name>Zn(2+)</name>
        <dbReference type="ChEBI" id="CHEBI:29105"/>
    </ligand>
</feature>
<dbReference type="Pfam" id="PF01475">
    <property type="entry name" value="FUR"/>
    <property type="match status" value="1"/>
</dbReference>
<reference evidence="9 10" key="1">
    <citation type="submission" date="2018-01" db="EMBL/GenBank/DDBJ databases">
        <title>Complete genome sequence of Bacteriovorax stolpii DSM12778.</title>
        <authorList>
            <person name="Tang B."/>
            <person name="Chang J."/>
        </authorList>
    </citation>
    <scope>NUCLEOTIDE SEQUENCE [LARGE SCALE GENOMIC DNA]</scope>
    <source>
        <strain evidence="9 10">DSM 12778</strain>
    </source>
</reference>
<dbReference type="GO" id="GO:1900376">
    <property type="term" value="P:regulation of secondary metabolite biosynthetic process"/>
    <property type="evidence" value="ECO:0007669"/>
    <property type="project" value="TreeGrafter"/>
</dbReference>